<protein>
    <submittedName>
        <fullName evidence="1">Uncharacterized protein</fullName>
    </submittedName>
</protein>
<dbReference type="EMBL" id="UYRV01116507">
    <property type="protein sequence ID" value="VDN30117.1"/>
    <property type="molecule type" value="Genomic_DNA"/>
</dbReference>
<name>A0A3P7N6K4_CYLGO</name>
<evidence type="ECO:0000313" key="2">
    <source>
        <dbReference type="Proteomes" id="UP000271889"/>
    </source>
</evidence>
<dbReference type="OrthoDB" id="5866024at2759"/>
<keyword evidence="2" id="KW-1185">Reference proteome</keyword>
<dbReference type="AlphaFoldDB" id="A0A3P7N6K4"/>
<organism evidence="1 2">
    <name type="scientific">Cylicostephanus goldi</name>
    <name type="common">Nematode worm</name>
    <dbReference type="NCBI Taxonomy" id="71465"/>
    <lineage>
        <taxon>Eukaryota</taxon>
        <taxon>Metazoa</taxon>
        <taxon>Ecdysozoa</taxon>
        <taxon>Nematoda</taxon>
        <taxon>Chromadorea</taxon>
        <taxon>Rhabditida</taxon>
        <taxon>Rhabditina</taxon>
        <taxon>Rhabditomorpha</taxon>
        <taxon>Strongyloidea</taxon>
        <taxon>Strongylidae</taxon>
        <taxon>Cylicostephanus</taxon>
    </lineage>
</organism>
<reference evidence="1 2" key="1">
    <citation type="submission" date="2018-11" db="EMBL/GenBank/DDBJ databases">
        <authorList>
            <consortium name="Pathogen Informatics"/>
        </authorList>
    </citation>
    <scope>NUCLEOTIDE SEQUENCE [LARGE SCALE GENOMIC DNA]</scope>
</reference>
<accession>A0A3P7N6K4</accession>
<proteinExistence type="predicted"/>
<gene>
    <name evidence="1" type="ORF">CGOC_LOCUS11451</name>
</gene>
<evidence type="ECO:0000313" key="1">
    <source>
        <dbReference type="EMBL" id="VDN30117.1"/>
    </source>
</evidence>
<dbReference type="Proteomes" id="UP000271889">
    <property type="component" value="Unassembled WGS sequence"/>
</dbReference>
<sequence>MNVLVRSQEASDHISSVNNADRLFVEFGKVKVEELPVKNPANIAPMLRFDDQNRSRLVVSIEVYLHEFRV</sequence>